<proteinExistence type="predicted"/>
<sequence length="76" mass="8518">MSGRRGHLQYSDDKVKTRTEAVLHLMVAQLNESPETTNGILLRKALRFRELSIDLAFSGTHNTQDNFSTTPVSLSD</sequence>
<name>A0A1V9YYT2_9STRA</name>
<protein>
    <submittedName>
        <fullName evidence="1">Uncharacterized protein</fullName>
    </submittedName>
</protein>
<comment type="caution">
    <text evidence="1">The sequence shown here is derived from an EMBL/GenBank/DDBJ whole genome shotgun (WGS) entry which is preliminary data.</text>
</comment>
<organism evidence="1 2">
    <name type="scientific">Thraustotheca clavata</name>
    <dbReference type="NCBI Taxonomy" id="74557"/>
    <lineage>
        <taxon>Eukaryota</taxon>
        <taxon>Sar</taxon>
        <taxon>Stramenopiles</taxon>
        <taxon>Oomycota</taxon>
        <taxon>Saprolegniomycetes</taxon>
        <taxon>Saprolegniales</taxon>
        <taxon>Achlyaceae</taxon>
        <taxon>Thraustotheca</taxon>
    </lineage>
</organism>
<accession>A0A1V9YYT2</accession>
<dbReference type="Proteomes" id="UP000243217">
    <property type="component" value="Unassembled WGS sequence"/>
</dbReference>
<dbReference type="EMBL" id="JNBS01002470">
    <property type="protein sequence ID" value="OQR90969.1"/>
    <property type="molecule type" value="Genomic_DNA"/>
</dbReference>
<evidence type="ECO:0000313" key="1">
    <source>
        <dbReference type="EMBL" id="OQR90969.1"/>
    </source>
</evidence>
<gene>
    <name evidence="1" type="ORF">THRCLA_22497</name>
</gene>
<keyword evidence="2" id="KW-1185">Reference proteome</keyword>
<dbReference type="AlphaFoldDB" id="A0A1V9YYT2"/>
<reference evidence="1 2" key="1">
    <citation type="journal article" date="2014" name="Genome Biol. Evol.">
        <title>The secreted proteins of Achlya hypogyna and Thraustotheca clavata identify the ancestral oomycete secretome and reveal gene acquisitions by horizontal gene transfer.</title>
        <authorList>
            <person name="Misner I."/>
            <person name="Blouin N."/>
            <person name="Leonard G."/>
            <person name="Richards T.A."/>
            <person name="Lane C.E."/>
        </authorList>
    </citation>
    <scope>NUCLEOTIDE SEQUENCE [LARGE SCALE GENOMIC DNA]</scope>
    <source>
        <strain evidence="1 2">ATCC 34112</strain>
    </source>
</reference>
<evidence type="ECO:0000313" key="2">
    <source>
        <dbReference type="Proteomes" id="UP000243217"/>
    </source>
</evidence>